<gene>
    <name evidence="1" type="ORF">DDZ16_16375</name>
</gene>
<dbReference type="Proteomes" id="UP000244956">
    <property type="component" value="Unassembled WGS sequence"/>
</dbReference>
<feature type="non-terminal residue" evidence="1">
    <location>
        <position position="1"/>
    </location>
</feature>
<accession>A0A2U2B5A3</accession>
<comment type="caution">
    <text evidence="1">The sequence shown here is derived from an EMBL/GenBank/DDBJ whole genome shotgun (WGS) entry which is preliminary data.</text>
</comment>
<evidence type="ECO:0000313" key="1">
    <source>
        <dbReference type="EMBL" id="PWD98214.1"/>
    </source>
</evidence>
<organism evidence="1 2">
    <name type="scientific">Marinilabilia rubra</name>
    <dbReference type="NCBI Taxonomy" id="2162893"/>
    <lineage>
        <taxon>Bacteria</taxon>
        <taxon>Pseudomonadati</taxon>
        <taxon>Bacteroidota</taxon>
        <taxon>Bacteroidia</taxon>
        <taxon>Marinilabiliales</taxon>
        <taxon>Marinilabiliaceae</taxon>
        <taxon>Marinilabilia</taxon>
    </lineage>
</organism>
<evidence type="ECO:0000313" key="2">
    <source>
        <dbReference type="Proteomes" id="UP000244956"/>
    </source>
</evidence>
<protein>
    <submittedName>
        <fullName evidence="1">Transposase</fullName>
    </submittedName>
</protein>
<keyword evidence="2" id="KW-1185">Reference proteome</keyword>
<dbReference type="AlphaFoldDB" id="A0A2U2B5A3"/>
<name>A0A2U2B5A3_9BACT</name>
<proteinExistence type="predicted"/>
<reference evidence="1 2" key="1">
    <citation type="submission" date="2018-05" db="EMBL/GenBank/DDBJ databases">
        <title>Marinilabilia rubrum sp. nov., isolated from saltern sediment.</title>
        <authorList>
            <person name="Zhang R."/>
        </authorList>
    </citation>
    <scope>NUCLEOTIDE SEQUENCE [LARGE SCALE GENOMIC DNA]</scope>
    <source>
        <strain evidence="1 2">WTE16</strain>
    </source>
</reference>
<dbReference type="EMBL" id="QEWP01000017">
    <property type="protein sequence ID" value="PWD98214.1"/>
    <property type="molecule type" value="Genomic_DNA"/>
</dbReference>
<sequence>WLIEKTDIQRASKVRSTKGLIVHAFGRLSAAFLNYAFNP</sequence>